<evidence type="ECO:0000256" key="2">
    <source>
        <dbReference type="ARBA" id="ARBA00004236"/>
    </source>
</evidence>
<dbReference type="GO" id="GO:0000155">
    <property type="term" value="F:phosphorelay sensor kinase activity"/>
    <property type="evidence" value="ECO:0007669"/>
    <property type="project" value="InterPro"/>
</dbReference>
<dbReference type="PANTHER" id="PTHR43711:SF31">
    <property type="entry name" value="HISTIDINE KINASE"/>
    <property type="match status" value="1"/>
</dbReference>
<accession>A0A9D5U9J3</accession>
<name>A0A9D5U9J3_9CELL</name>
<keyword evidence="7" id="KW-0902">Two-component regulatory system</keyword>
<dbReference type="SUPFAM" id="SSF55874">
    <property type="entry name" value="ATPase domain of HSP90 chaperone/DNA topoisomerase II/histidine kinase"/>
    <property type="match status" value="1"/>
</dbReference>
<dbReference type="CDD" id="cd00156">
    <property type="entry name" value="REC"/>
    <property type="match status" value="1"/>
</dbReference>
<dbReference type="Pfam" id="PF02518">
    <property type="entry name" value="HATPase_c"/>
    <property type="match status" value="1"/>
</dbReference>
<evidence type="ECO:0000256" key="4">
    <source>
        <dbReference type="ARBA" id="ARBA00022553"/>
    </source>
</evidence>
<evidence type="ECO:0000256" key="5">
    <source>
        <dbReference type="ARBA" id="ARBA00022679"/>
    </source>
</evidence>
<dbReference type="InterPro" id="IPR005467">
    <property type="entry name" value="His_kinase_dom"/>
</dbReference>
<dbReference type="GO" id="GO:0005886">
    <property type="term" value="C:plasma membrane"/>
    <property type="evidence" value="ECO:0007669"/>
    <property type="project" value="UniProtKB-SubCell"/>
</dbReference>
<dbReference type="PRINTS" id="PR00344">
    <property type="entry name" value="BCTRLSENSOR"/>
</dbReference>
<sequence>MPLLVTQLRSDADVLALRRAGREICRQLGMDTQDQVRVATALSEIGRAAVSTGIADVVIAVIPGVPHATLRAEFTPDVPFVLDGDSSDGGVPAARRLVKGLEIDPTGARVVLTKPLGTTARIDEAWLAAVRRSTAAAHVADALDELRVQNSELVRTLDELTHQKEELRRFNDELEETNRGVLAMYDQLSSELEETNTGVVALYAELDERGRELTAANEAKTRFLRNVSHELRSPVNSILGLTSLLVDSHLDADQAQQVTFLRESATTMLQLVDELLDLARAEAGHEDVEPALVDVPRLLDELHGTTLPLLRPGVTLRTVATHRLPLVTDRRLVARVLRNLLANAAKFTDEGCIEFTAETEGDLVRFEVRDTGLGIPEEQVESVFEEFVQVPNRLQPSVRGTGLGLPYARRAAQALGGTLEASSRLGSGSTFTLRLPSLPFDERPQDAPAGALPVDAAPPTDDLGHVLVVDDDRAFASVLVALLQGDAARVSVAHDAAHALALLHDGAADLALLDVRLPGMDGPALRARIRDLHPATATVLMSSATLPPREDLAGVLFLPKASISRDHLVATLRRAKEGR</sequence>
<evidence type="ECO:0000256" key="8">
    <source>
        <dbReference type="PROSITE-ProRule" id="PRU00169"/>
    </source>
</evidence>
<dbReference type="Gene3D" id="1.10.287.130">
    <property type="match status" value="1"/>
</dbReference>
<evidence type="ECO:0000256" key="3">
    <source>
        <dbReference type="ARBA" id="ARBA00012438"/>
    </source>
</evidence>
<dbReference type="PANTHER" id="PTHR43711">
    <property type="entry name" value="TWO-COMPONENT HISTIDINE KINASE"/>
    <property type="match status" value="1"/>
</dbReference>
<dbReference type="InterPro" id="IPR001789">
    <property type="entry name" value="Sig_transdc_resp-reg_receiver"/>
</dbReference>
<dbReference type="InterPro" id="IPR050736">
    <property type="entry name" value="Sensor_HK_Regulatory"/>
</dbReference>
<evidence type="ECO:0000256" key="9">
    <source>
        <dbReference type="SAM" id="Coils"/>
    </source>
</evidence>
<comment type="catalytic activity">
    <reaction evidence="1">
        <text>ATP + protein L-histidine = ADP + protein N-phospho-L-histidine.</text>
        <dbReference type="EC" id="2.7.13.3"/>
    </reaction>
</comment>
<comment type="caution">
    <text evidence="13">The sequence shown here is derived from an EMBL/GenBank/DDBJ whole genome shotgun (WGS) entry which is preliminary data.</text>
</comment>
<keyword evidence="4 8" id="KW-0597">Phosphoprotein</keyword>
<evidence type="ECO:0000259" key="12">
    <source>
        <dbReference type="PROSITE" id="PS50110"/>
    </source>
</evidence>
<dbReference type="InterPro" id="IPR036097">
    <property type="entry name" value="HisK_dim/P_sf"/>
</dbReference>
<evidence type="ECO:0000256" key="6">
    <source>
        <dbReference type="ARBA" id="ARBA00022777"/>
    </source>
</evidence>
<organism evidence="13 14">
    <name type="scientific">Oerskovia douganii</name>
    <dbReference type="NCBI Taxonomy" id="2762210"/>
    <lineage>
        <taxon>Bacteria</taxon>
        <taxon>Bacillati</taxon>
        <taxon>Actinomycetota</taxon>
        <taxon>Actinomycetes</taxon>
        <taxon>Micrococcales</taxon>
        <taxon>Cellulomonadaceae</taxon>
        <taxon>Oerskovia</taxon>
    </lineage>
</organism>
<evidence type="ECO:0000256" key="7">
    <source>
        <dbReference type="ARBA" id="ARBA00023012"/>
    </source>
</evidence>
<dbReference type="SUPFAM" id="SSF52172">
    <property type="entry name" value="CheY-like"/>
    <property type="match status" value="1"/>
</dbReference>
<dbReference type="EC" id="2.7.13.3" evidence="3"/>
<evidence type="ECO:0000256" key="10">
    <source>
        <dbReference type="SAM" id="MobiDB-lite"/>
    </source>
</evidence>
<dbReference type="Gene3D" id="3.30.565.10">
    <property type="entry name" value="Histidine kinase-like ATPase, C-terminal domain"/>
    <property type="match status" value="1"/>
</dbReference>
<comment type="subcellular location">
    <subcellularLocation>
        <location evidence="2">Cell membrane</location>
    </subcellularLocation>
</comment>
<dbReference type="PROSITE" id="PS50109">
    <property type="entry name" value="HIS_KIN"/>
    <property type="match status" value="1"/>
</dbReference>
<feature type="region of interest" description="Disordered" evidence="10">
    <location>
        <begin position="436"/>
        <end position="456"/>
    </location>
</feature>
<dbReference type="InterPro" id="IPR003661">
    <property type="entry name" value="HisK_dim/P_dom"/>
</dbReference>
<dbReference type="Pfam" id="PF00512">
    <property type="entry name" value="HisKA"/>
    <property type="match status" value="1"/>
</dbReference>
<evidence type="ECO:0000313" key="13">
    <source>
        <dbReference type="EMBL" id="MBE7701028.1"/>
    </source>
</evidence>
<keyword evidence="9" id="KW-0175">Coiled coil</keyword>
<dbReference type="Pfam" id="PF00072">
    <property type="entry name" value="Response_reg"/>
    <property type="match status" value="1"/>
</dbReference>
<keyword evidence="14" id="KW-1185">Reference proteome</keyword>
<dbReference type="EMBL" id="JACSPN010000015">
    <property type="protein sequence ID" value="MBE7701028.1"/>
    <property type="molecule type" value="Genomic_DNA"/>
</dbReference>
<feature type="domain" description="Histidine kinase" evidence="11">
    <location>
        <begin position="226"/>
        <end position="439"/>
    </location>
</feature>
<gene>
    <name evidence="13" type="ORF">H9623_12030</name>
</gene>
<evidence type="ECO:0000256" key="1">
    <source>
        <dbReference type="ARBA" id="ARBA00000085"/>
    </source>
</evidence>
<dbReference type="Proteomes" id="UP000822993">
    <property type="component" value="Unassembled WGS sequence"/>
</dbReference>
<evidence type="ECO:0000259" key="11">
    <source>
        <dbReference type="PROSITE" id="PS50109"/>
    </source>
</evidence>
<feature type="coiled-coil region" evidence="9">
    <location>
        <begin position="143"/>
        <end position="191"/>
    </location>
</feature>
<dbReference type="CDD" id="cd00082">
    <property type="entry name" value="HisKA"/>
    <property type="match status" value="1"/>
</dbReference>
<proteinExistence type="predicted"/>
<dbReference type="InterPro" id="IPR004358">
    <property type="entry name" value="Sig_transdc_His_kin-like_C"/>
</dbReference>
<dbReference type="InterPro" id="IPR036890">
    <property type="entry name" value="HATPase_C_sf"/>
</dbReference>
<dbReference type="RefSeq" id="WP_193720290.1">
    <property type="nucleotide sequence ID" value="NZ_JACSPN010000015.1"/>
</dbReference>
<dbReference type="SUPFAM" id="SSF47384">
    <property type="entry name" value="Homodimeric domain of signal transducing histidine kinase"/>
    <property type="match status" value="1"/>
</dbReference>
<dbReference type="Gene3D" id="3.40.50.2300">
    <property type="match status" value="1"/>
</dbReference>
<evidence type="ECO:0000313" key="14">
    <source>
        <dbReference type="Proteomes" id="UP000822993"/>
    </source>
</evidence>
<dbReference type="SMART" id="SM00388">
    <property type="entry name" value="HisKA"/>
    <property type="match status" value="1"/>
</dbReference>
<dbReference type="SMART" id="SM00387">
    <property type="entry name" value="HATPase_c"/>
    <property type="match status" value="1"/>
</dbReference>
<reference evidence="13 14" key="1">
    <citation type="submission" date="2020-08" db="EMBL/GenBank/DDBJ databases">
        <title>A Genomic Blueprint of the Chicken Gut Microbiome.</title>
        <authorList>
            <person name="Gilroy R."/>
            <person name="Ravi A."/>
            <person name="Getino M."/>
            <person name="Pursley I."/>
            <person name="Horton D.L."/>
            <person name="Alikhan N.-F."/>
            <person name="Baker D."/>
            <person name="Gharbi K."/>
            <person name="Hall N."/>
            <person name="Watson M."/>
            <person name="Adriaenssens E.M."/>
            <person name="Foster-Nyarko E."/>
            <person name="Jarju S."/>
            <person name="Secka A."/>
            <person name="Antonio M."/>
            <person name="Oren A."/>
            <person name="Chaudhuri R."/>
            <person name="La Ragione R.M."/>
            <person name="Hildebrand F."/>
            <person name="Pallen M.J."/>
        </authorList>
    </citation>
    <scope>NUCLEOTIDE SEQUENCE [LARGE SCALE GENOMIC DNA]</scope>
    <source>
        <strain evidence="13 14">Sa1BUA8</strain>
    </source>
</reference>
<dbReference type="PROSITE" id="PS50110">
    <property type="entry name" value="RESPONSE_REGULATORY"/>
    <property type="match status" value="1"/>
</dbReference>
<dbReference type="InterPro" id="IPR011006">
    <property type="entry name" value="CheY-like_superfamily"/>
</dbReference>
<protein>
    <recommendedName>
        <fullName evidence="3">histidine kinase</fullName>
        <ecNumber evidence="3">2.7.13.3</ecNumber>
    </recommendedName>
</protein>
<dbReference type="AlphaFoldDB" id="A0A9D5U9J3"/>
<dbReference type="SMART" id="SM00448">
    <property type="entry name" value="REC"/>
    <property type="match status" value="1"/>
</dbReference>
<feature type="domain" description="Response regulatory" evidence="12">
    <location>
        <begin position="465"/>
        <end position="576"/>
    </location>
</feature>
<keyword evidence="5" id="KW-0808">Transferase</keyword>
<keyword evidence="6" id="KW-0418">Kinase</keyword>
<dbReference type="InterPro" id="IPR003594">
    <property type="entry name" value="HATPase_dom"/>
</dbReference>
<feature type="modified residue" description="4-aspartylphosphate" evidence="8">
    <location>
        <position position="514"/>
    </location>
</feature>